<dbReference type="GO" id="GO:0004493">
    <property type="term" value="F:methylmalonyl-CoA epimerase activity"/>
    <property type="evidence" value="ECO:0007669"/>
    <property type="project" value="TreeGrafter"/>
</dbReference>
<dbReference type="SUPFAM" id="SSF54593">
    <property type="entry name" value="Glyoxalase/Bleomycin resistance protein/Dihydroxybiphenyl dioxygenase"/>
    <property type="match status" value="1"/>
</dbReference>
<dbReference type="InterPro" id="IPR029068">
    <property type="entry name" value="Glyas_Bleomycin-R_OHBP_Dase"/>
</dbReference>
<feature type="domain" description="VOC" evidence="3">
    <location>
        <begin position="4"/>
        <end position="131"/>
    </location>
</feature>
<dbReference type="CDD" id="cd07249">
    <property type="entry name" value="MMCE"/>
    <property type="match status" value="1"/>
</dbReference>
<dbReference type="NCBIfam" id="TIGR03081">
    <property type="entry name" value="metmalonyl_epim"/>
    <property type="match status" value="1"/>
</dbReference>
<sequence>MIEKIHHVGVAVHSLDEALKFYSETLGLPVQASATVEEQGVKAALLTIGESEIELLEPLSPQSPVGRFLERKGEGLHHICFQTPDVAAELEGLKAKGVELVDQQPRRGLAGMICFLHPKASRGVLVELATPVE</sequence>
<evidence type="ECO:0000256" key="2">
    <source>
        <dbReference type="ARBA" id="ARBA00022723"/>
    </source>
</evidence>
<name>A0A0F9A252_9ZZZZ</name>
<dbReference type="GO" id="GO:0046872">
    <property type="term" value="F:metal ion binding"/>
    <property type="evidence" value="ECO:0007669"/>
    <property type="project" value="UniProtKB-KW"/>
</dbReference>
<dbReference type="PROSITE" id="PS51819">
    <property type="entry name" value="VOC"/>
    <property type="match status" value="1"/>
</dbReference>
<dbReference type="GO" id="GO:0046491">
    <property type="term" value="P:L-methylmalonyl-CoA metabolic process"/>
    <property type="evidence" value="ECO:0007669"/>
    <property type="project" value="TreeGrafter"/>
</dbReference>
<evidence type="ECO:0000256" key="1">
    <source>
        <dbReference type="ARBA" id="ARBA00009308"/>
    </source>
</evidence>
<evidence type="ECO:0000259" key="3">
    <source>
        <dbReference type="PROSITE" id="PS51819"/>
    </source>
</evidence>
<dbReference type="InterPro" id="IPR051785">
    <property type="entry name" value="MMCE/EMCE_epimerase"/>
</dbReference>
<dbReference type="Gene3D" id="3.10.180.10">
    <property type="entry name" value="2,3-Dihydroxybiphenyl 1,2-Dioxygenase, domain 1"/>
    <property type="match status" value="1"/>
</dbReference>
<comment type="similarity">
    <text evidence="1">Belongs to the methylmalonyl-CoA epimerase family.</text>
</comment>
<accession>A0A0F9A252</accession>
<dbReference type="Pfam" id="PF13669">
    <property type="entry name" value="Glyoxalase_4"/>
    <property type="match status" value="1"/>
</dbReference>
<proteinExistence type="inferred from homology"/>
<dbReference type="InterPro" id="IPR017515">
    <property type="entry name" value="MeMalonyl-CoA_epimerase"/>
</dbReference>
<keyword evidence="2" id="KW-0479">Metal-binding</keyword>
<gene>
    <name evidence="4" type="ORF">LCGC14_2624210</name>
</gene>
<reference evidence="4" key="1">
    <citation type="journal article" date="2015" name="Nature">
        <title>Complex archaea that bridge the gap between prokaryotes and eukaryotes.</title>
        <authorList>
            <person name="Spang A."/>
            <person name="Saw J.H."/>
            <person name="Jorgensen S.L."/>
            <person name="Zaremba-Niedzwiedzka K."/>
            <person name="Martijn J."/>
            <person name="Lind A.E."/>
            <person name="van Eijk R."/>
            <person name="Schleper C."/>
            <person name="Guy L."/>
            <person name="Ettema T.J."/>
        </authorList>
    </citation>
    <scope>NUCLEOTIDE SEQUENCE</scope>
</reference>
<dbReference type="PANTHER" id="PTHR43048">
    <property type="entry name" value="METHYLMALONYL-COA EPIMERASE"/>
    <property type="match status" value="1"/>
</dbReference>
<dbReference type="EMBL" id="LAZR01044851">
    <property type="protein sequence ID" value="KKL03629.1"/>
    <property type="molecule type" value="Genomic_DNA"/>
</dbReference>
<dbReference type="AlphaFoldDB" id="A0A0F9A252"/>
<evidence type="ECO:0000313" key="4">
    <source>
        <dbReference type="EMBL" id="KKL03629.1"/>
    </source>
</evidence>
<comment type="caution">
    <text evidence="4">The sequence shown here is derived from an EMBL/GenBank/DDBJ whole genome shotgun (WGS) entry which is preliminary data.</text>
</comment>
<dbReference type="PANTHER" id="PTHR43048:SF3">
    <property type="entry name" value="METHYLMALONYL-COA EPIMERASE, MITOCHONDRIAL"/>
    <property type="match status" value="1"/>
</dbReference>
<dbReference type="InterPro" id="IPR037523">
    <property type="entry name" value="VOC_core"/>
</dbReference>
<protein>
    <recommendedName>
        <fullName evidence="3">VOC domain-containing protein</fullName>
    </recommendedName>
</protein>
<organism evidence="4">
    <name type="scientific">marine sediment metagenome</name>
    <dbReference type="NCBI Taxonomy" id="412755"/>
    <lineage>
        <taxon>unclassified sequences</taxon>
        <taxon>metagenomes</taxon>
        <taxon>ecological metagenomes</taxon>
    </lineage>
</organism>